<dbReference type="KEGG" id="tah:SU86_002130"/>
<comment type="subunit">
    <text evidence="6">Consists of a catalytic RNA component and at least 4-5 protein subunits.</text>
</comment>
<dbReference type="InterPro" id="IPR023538">
    <property type="entry name" value="RNP1"/>
</dbReference>
<dbReference type="InterPro" id="IPR023534">
    <property type="entry name" value="Rof/RNase_P-like"/>
</dbReference>
<keyword evidence="8" id="KW-1185">Reference proteome</keyword>
<reference evidence="7 8" key="1">
    <citation type="journal article" date="2016" name="Sci. Rep.">
        <title>A novel ammonia-oxidizing archaeon from wastewater treatment plant: Its enrichment, physiological and genomic characteristics.</title>
        <authorList>
            <person name="Li Y."/>
            <person name="Ding K."/>
            <person name="Wen X."/>
            <person name="Zhang B."/>
            <person name="Shen B."/>
            <person name="Yang Y."/>
        </authorList>
    </citation>
    <scope>NUCLEOTIDE SEQUENCE [LARGE SCALE GENOMIC DNA]</scope>
    <source>
        <strain evidence="7 8">SAT1</strain>
    </source>
</reference>
<name>A0A3G1B5Y6_9ARCH</name>
<keyword evidence="5 6" id="KW-0378">Hydrolase</keyword>
<dbReference type="EMBL" id="CP011097">
    <property type="protein sequence ID" value="AJZ75377.1"/>
    <property type="molecule type" value="Genomic_DNA"/>
</dbReference>
<sequence>MMALNSEFIGMQTSIVDSTNKSLVGMSGKITHETKSTFTISTNHGSKVIPKQHTSWKFANDQVINGDLIAKRPEDRIKVKA</sequence>
<keyword evidence="1 6" id="KW-0963">Cytoplasm</keyword>
<evidence type="ECO:0000256" key="5">
    <source>
        <dbReference type="ARBA" id="ARBA00022801"/>
    </source>
</evidence>
<evidence type="ECO:0000256" key="1">
    <source>
        <dbReference type="ARBA" id="ARBA00022490"/>
    </source>
</evidence>
<dbReference type="EC" id="3.1.26.5" evidence="6"/>
<dbReference type="GO" id="GO:0030677">
    <property type="term" value="C:ribonuclease P complex"/>
    <property type="evidence" value="ECO:0007669"/>
    <property type="project" value="UniProtKB-UniRule"/>
</dbReference>
<keyword evidence="4 6" id="KW-0255">Endonuclease</keyword>
<dbReference type="AlphaFoldDB" id="A0A3G1B5Y6"/>
<evidence type="ECO:0000256" key="4">
    <source>
        <dbReference type="ARBA" id="ARBA00022759"/>
    </source>
</evidence>
<proteinExistence type="inferred from homology"/>
<dbReference type="OrthoDB" id="39019at2157"/>
<protein>
    <recommendedName>
        <fullName evidence="6">Ribonuclease P protein component 1</fullName>
        <shortName evidence="6">RNase P component 1</shortName>
        <ecNumber evidence="6">3.1.26.5</ecNumber>
    </recommendedName>
    <alternativeName>
        <fullName evidence="6">Rpp29</fullName>
    </alternativeName>
</protein>
<dbReference type="GO" id="GO:0004526">
    <property type="term" value="F:ribonuclease P activity"/>
    <property type="evidence" value="ECO:0007669"/>
    <property type="project" value="UniProtKB-UniRule"/>
</dbReference>
<dbReference type="GO" id="GO:0003723">
    <property type="term" value="F:RNA binding"/>
    <property type="evidence" value="ECO:0007669"/>
    <property type="project" value="InterPro"/>
</dbReference>
<dbReference type="InterPro" id="IPR002730">
    <property type="entry name" value="Rpp29/RNP1"/>
</dbReference>
<comment type="catalytic activity">
    <reaction evidence="6">
        <text>Endonucleolytic cleavage of RNA, removing 5'-extranucleotides from tRNA precursor.</text>
        <dbReference type="EC" id="3.1.26.5"/>
    </reaction>
</comment>
<comment type="subcellular location">
    <subcellularLocation>
        <location evidence="6">Cytoplasm</location>
    </subcellularLocation>
</comment>
<comment type="similarity">
    <text evidence="6">Belongs to the eukaryotic/archaeal RNase P protein component 1 family.</text>
</comment>
<evidence type="ECO:0000313" key="8">
    <source>
        <dbReference type="Proteomes" id="UP000266745"/>
    </source>
</evidence>
<keyword evidence="2 6" id="KW-0819">tRNA processing</keyword>
<evidence type="ECO:0000256" key="2">
    <source>
        <dbReference type="ARBA" id="ARBA00022694"/>
    </source>
</evidence>
<dbReference type="STRING" id="1603555.SU86_002130"/>
<dbReference type="GO" id="GO:0005737">
    <property type="term" value="C:cytoplasm"/>
    <property type="evidence" value="ECO:0007669"/>
    <property type="project" value="UniProtKB-SubCell"/>
</dbReference>
<dbReference type="GO" id="GO:0001682">
    <property type="term" value="P:tRNA 5'-leader removal"/>
    <property type="evidence" value="ECO:0007669"/>
    <property type="project" value="UniProtKB-UniRule"/>
</dbReference>
<keyword evidence="3 6" id="KW-0540">Nuclease</keyword>
<dbReference type="HAMAP" id="MF_00754">
    <property type="entry name" value="RNase_P_1"/>
    <property type="match status" value="1"/>
</dbReference>
<organism evidence="7 8">
    <name type="scientific">Candidatus Nitrosotenuis cloacae</name>
    <dbReference type="NCBI Taxonomy" id="1603555"/>
    <lineage>
        <taxon>Archaea</taxon>
        <taxon>Nitrososphaerota</taxon>
        <taxon>Candidatus Nitrosotenuis</taxon>
    </lineage>
</organism>
<dbReference type="Pfam" id="PF01868">
    <property type="entry name" value="RNase_P-MRP_p29"/>
    <property type="match status" value="1"/>
</dbReference>
<evidence type="ECO:0000313" key="7">
    <source>
        <dbReference type="EMBL" id="AJZ75377.1"/>
    </source>
</evidence>
<dbReference type="InterPro" id="IPR036980">
    <property type="entry name" value="RNase_P/MRP_Rpp29_sf"/>
</dbReference>
<evidence type="ECO:0000256" key="3">
    <source>
        <dbReference type="ARBA" id="ARBA00022722"/>
    </source>
</evidence>
<gene>
    <name evidence="6" type="primary">rnp1</name>
    <name evidence="7" type="ORF">SU86_002130</name>
</gene>
<evidence type="ECO:0000256" key="6">
    <source>
        <dbReference type="HAMAP-Rule" id="MF_00754"/>
    </source>
</evidence>
<dbReference type="RefSeq" id="WP_048187937.1">
    <property type="nucleotide sequence ID" value="NZ_CP011097.1"/>
</dbReference>
<dbReference type="SUPFAM" id="SSF101744">
    <property type="entry name" value="Rof/RNase P subunit-like"/>
    <property type="match status" value="1"/>
</dbReference>
<accession>A0A3G1B5Y6</accession>
<dbReference type="Proteomes" id="UP000266745">
    <property type="component" value="Chromosome"/>
</dbReference>
<comment type="function">
    <text evidence="6">Part of ribonuclease P, a protein complex that generates mature tRNA molecules by cleaving their 5'-ends.</text>
</comment>
<dbReference type="GeneID" id="24875183"/>
<dbReference type="Gene3D" id="2.30.30.210">
    <property type="entry name" value="Ribonuclease P/MRP, subunit p29"/>
    <property type="match status" value="1"/>
</dbReference>
<dbReference type="SMART" id="SM00538">
    <property type="entry name" value="POP4"/>
    <property type="match status" value="1"/>
</dbReference>